<evidence type="ECO:0000256" key="1">
    <source>
        <dbReference type="SAM" id="SignalP"/>
    </source>
</evidence>
<sequence length="97" mass="10932">MMVMAMVLLMLGSGGRLVNHHGWVFFELPSDRLHYSSQIRVDCVVENSGCIFDFSGCWVNPVVSQNGTDDEFRFFVRKGLSEVNVDSDFATTTVEIH</sequence>
<reference evidence="2" key="1">
    <citation type="submission" date="2018-01" db="EMBL/GenBank/DDBJ databases">
        <title>An insight into the sialome of Amazonian anophelines.</title>
        <authorList>
            <person name="Ribeiro J.M."/>
            <person name="Scarpassa V."/>
            <person name="Calvo E."/>
        </authorList>
    </citation>
    <scope>NUCLEOTIDE SEQUENCE</scope>
</reference>
<keyword evidence="1" id="KW-0732">Signal</keyword>
<name>A0A2M4DIV2_ANODA</name>
<protein>
    <submittedName>
        <fullName evidence="2">Putative secreted protein</fullName>
    </submittedName>
</protein>
<organism evidence="2">
    <name type="scientific">Anopheles darlingi</name>
    <name type="common">Mosquito</name>
    <dbReference type="NCBI Taxonomy" id="43151"/>
    <lineage>
        <taxon>Eukaryota</taxon>
        <taxon>Metazoa</taxon>
        <taxon>Ecdysozoa</taxon>
        <taxon>Arthropoda</taxon>
        <taxon>Hexapoda</taxon>
        <taxon>Insecta</taxon>
        <taxon>Pterygota</taxon>
        <taxon>Neoptera</taxon>
        <taxon>Endopterygota</taxon>
        <taxon>Diptera</taxon>
        <taxon>Nematocera</taxon>
        <taxon>Culicoidea</taxon>
        <taxon>Culicidae</taxon>
        <taxon>Anophelinae</taxon>
        <taxon>Anopheles</taxon>
    </lineage>
</organism>
<evidence type="ECO:0000313" key="2">
    <source>
        <dbReference type="EMBL" id="MBW77487.1"/>
    </source>
</evidence>
<feature type="chain" id="PRO_5014921653" evidence="1">
    <location>
        <begin position="21"/>
        <end position="97"/>
    </location>
</feature>
<proteinExistence type="predicted"/>
<accession>A0A2M4DIV2</accession>
<dbReference type="AlphaFoldDB" id="A0A2M4DIV2"/>
<feature type="signal peptide" evidence="1">
    <location>
        <begin position="1"/>
        <end position="20"/>
    </location>
</feature>
<dbReference type="EMBL" id="GGFL01013309">
    <property type="protein sequence ID" value="MBW77487.1"/>
    <property type="molecule type" value="Transcribed_RNA"/>
</dbReference>